<dbReference type="Gene3D" id="3.40.50.2000">
    <property type="entry name" value="Glycogen Phosphorylase B"/>
    <property type="match status" value="2"/>
</dbReference>
<reference evidence="5 6" key="1">
    <citation type="submission" date="2017-09" db="EMBL/GenBank/DDBJ databases">
        <title>Sphingomonas panjinensis sp.nov., isolated from oil-contaminated soil.</title>
        <authorList>
            <person name="Wang L."/>
            <person name="Chen L."/>
        </authorList>
    </citation>
    <scope>NUCLEOTIDE SEQUENCE [LARGE SCALE GENOMIC DNA]</scope>
    <source>
        <strain evidence="5 6">FW-11</strain>
    </source>
</reference>
<dbReference type="Pfam" id="PF03808">
    <property type="entry name" value="Glyco_tran_WecG"/>
    <property type="match status" value="1"/>
</dbReference>
<dbReference type="CDD" id="cd06533">
    <property type="entry name" value="Glyco_transf_WecG_TagA"/>
    <property type="match status" value="1"/>
</dbReference>
<dbReference type="Proteomes" id="UP000244162">
    <property type="component" value="Unassembled WGS sequence"/>
</dbReference>
<feature type="domain" description="Glycosyltransferase subfamily 4-like N-terminal" evidence="4">
    <location>
        <begin position="14"/>
        <end position="178"/>
    </location>
</feature>
<evidence type="ECO:0000259" key="4">
    <source>
        <dbReference type="Pfam" id="PF13439"/>
    </source>
</evidence>
<dbReference type="NCBIfam" id="TIGR00696">
    <property type="entry name" value="wecG_tagA_cpsF"/>
    <property type="match status" value="1"/>
</dbReference>
<proteinExistence type="predicted"/>
<keyword evidence="2" id="KW-0808">Transferase</keyword>
<dbReference type="OrthoDB" id="9771846at2"/>
<dbReference type="GO" id="GO:0016758">
    <property type="term" value="F:hexosyltransferase activity"/>
    <property type="evidence" value="ECO:0007669"/>
    <property type="project" value="TreeGrafter"/>
</dbReference>
<dbReference type="CDD" id="cd03801">
    <property type="entry name" value="GT4_PimA-like"/>
    <property type="match status" value="1"/>
</dbReference>
<dbReference type="Pfam" id="PF00534">
    <property type="entry name" value="Glycos_transf_1"/>
    <property type="match status" value="1"/>
</dbReference>
<organism evidence="5 6">
    <name type="scientific">Sphingomonas oleivorans</name>
    <dbReference type="NCBI Taxonomy" id="1735121"/>
    <lineage>
        <taxon>Bacteria</taxon>
        <taxon>Pseudomonadati</taxon>
        <taxon>Pseudomonadota</taxon>
        <taxon>Alphaproteobacteria</taxon>
        <taxon>Sphingomonadales</taxon>
        <taxon>Sphingomonadaceae</taxon>
        <taxon>Sphingomonas</taxon>
    </lineage>
</organism>
<keyword evidence="1" id="KW-0328">Glycosyltransferase</keyword>
<evidence type="ECO:0000256" key="1">
    <source>
        <dbReference type="ARBA" id="ARBA00022676"/>
    </source>
</evidence>
<dbReference type="PANTHER" id="PTHR34136">
    <property type="match status" value="1"/>
</dbReference>
<dbReference type="InterPro" id="IPR001296">
    <property type="entry name" value="Glyco_trans_1"/>
</dbReference>
<name>A0A2T5FYV4_9SPHN</name>
<evidence type="ECO:0000256" key="2">
    <source>
        <dbReference type="ARBA" id="ARBA00022679"/>
    </source>
</evidence>
<sequence length="628" mass="69694">MQIAHICRQYAPGVGGLENFLASLAQQQRRAGHDVRVITLNRIFNGDGKLLSERERLEGVDVVRIPFFGSKRYPVAPSILRHIAPSDVVHVHGVDFFVDFLSLTRLLHRKPLILSTHGGFFHTGFARSLKSIYFQSVTRMSLKGFRGVIASSLQDRDMFEPICSGKVVAIENGVDTEKFAGLGAPTGRTMIYFGRIAPNKEILTLIRWFSRLREREPGWRLIIAGKPMGLSFGEIRQLVEQTGTASAIELHETPDDAQLARLIARSNVYASASSYEGFGLAAVEAVAAGLYPVLSDIPAFRRTQERLGFGTLADFRDPDRSLPPFLRELRQFQDEGRTRIDPAAVVRPFAWSAAASNIEKIYRRTLGTDVRRIGPVEVEVHSQDSALSRIRRGLDRREPLMVAFCNAHTVNSARADRRLVDALRRAMVLNDGFGLDIASAWLYGRKFPANLNGTDLIPALFEKVEGTLRVFLVGSPPGIAERAADVFARCYPNVRIVGTQHGFFDTQEDGAVARRIRAAAPDLVLVGMGHPRQEIWAANHLETIGSVVMCVGALLDFTAGAVKRAPEWIRAMRMEWAYRLLLEPRRMARRYLTGNLAFLLAVARQGVAGMALAESLDVRDERSSRGSA</sequence>
<dbReference type="AlphaFoldDB" id="A0A2T5FYV4"/>
<protein>
    <submittedName>
        <fullName evidence="5">Polysaccharide biosynthesis protein GumH</fullName>
    </submittedName>
</protein>
<evidence type="ECO:0000313" key="5">
    <source>
        <dbReference type="EMBL" id="PTQ11790.1"/>
    </source>
</evidence>
<dbReference type="InterPro" id="IPR004629">
    <property type="entry name" value="WecG_TagA_CpsF"/>
</dbReference>
<comment type="caution">
    <text evidence="5">The sequence shown here is derived from an EMBL/GenBank/DDBJ whole genome shotgun (WGS) entry which is preliminary data.</text>
</comment>
<dbReference type="Pfam" id="PF13439">
    <property type="entry name" value="Glyco_transf_4"/>
    <property type="match status" value="1"/>
</dbReference>
<evidence type="ECO:0000313" key="6">
    <source>
        <dbReference type="Proteomes" id="UP000244162"/>
    </source>
</evidence>
<dbReference type="SUPFAM" id="SSF53756">
    <property type="entry name" value="UDP-Glycosyltransferase/glycogen phosphorylase"/>
    <property type="match status" value="1"/>
</dbReference>
<feature type="domain" description="Glycosyl transferase family 1" evidence="3">
    <location>
        <begin position="183"/>
        <end position="319"/>
    </location>
</feature>
<keyword evidence="6" id="KW-1185">Reference proteome</keyword>
<gene>
    <name evidence="5" type="ORF">CLG96_07635</name>
</gene>
<accession>A0A2T5FYV4</accession>
<dbReference type="PANTHER" id="PTHR34136:SF1">
    <property type="entry name" value="UDP-N-ACETYL-D-MANNOSAMINURONIC ACID TRANSFERASE"/>
    <property type="match status" value="1"/>
</dbReference>
<dbReference type="InterPro" id="IPR028098">
    <property type="entry name" value="Glyco_trans_4-like_N"/>
</dbReference>
<dbReference type="RefSeq" id="WP_107967303.1">
    <property type="nucleotide sequence ID" value="NZ_NWBU01000006.1"/>
</dbReference>
<dbReference type="EMBL" id="NWBU01000006">
    <property type="protein sequence ID" value="PTQ11790.1"/>
    <property type="molecule type" value="Genomic_DNA"/>
</dbReference>
<evidence type="ECO:0000259" key="3">
    <source>
        <dbReference type="Pfam" id="PF00534"/>
    </source>
</evidence>